<dbReference type="InterPro" id="IPR015943">
    <property type="entry name" value="WD40/YVTN_repeat-like_dom_sf"/>
</dbReference>
<dbReference type="InterPro" id="IPR003903">
    <property type="entry name" value="UIM_dom"/>
</dbReference>
<gene>
    <name evidence="3" type="ORF">B0T15DRAFT_393841</name>
</gene>
<dbReference type="SMART" id="SM00256">
    <property type="entry name" value="FBOX"/>
    <property type="match status" value="1"/>
</dbReference>
<evidence type="ECO:0000313" key="3">
    <source>
        <dbReference type="EMBL" id="KAK3306889.1"/>
    </source>
</evidence>
<sequence length="1175" mass="126193">MQSELSDTPNQDAHTRTAHTSEPTTAQHGSGCSRSSLPDARYLPRARSTSADVPGSGRAASTGTLDVSQLNEDLGRLSVAEGKSAADTGVTVAGQRITDYENATLASSPRHIFRPAPSFKVANGSPSGGVQLTDFPNEILTQILSHLHPDSHGAVALVSKRFYDLVTTPYAWRAAFLRYFPGQDGLSVNGKSSRQATAAESSDIIRSEVRYFTRLTALASWRSEYLGRTRLLRSVARGKPGTIGSSIRSSQSSKKNSAVLTYNSKLPWMISHVHADFTGGKKGPKVIHGTRDLGMVTVSDPTTGRIDKFGLDDPFSFQQLDEVYPNLEFFGVGDGLAAVPNVMDVSQPYGFVGGEGFPGGRVYYKATGQLRGHYLGQDQGLVDAAPEIPRVPGLADAVSAIWIAKSSNVPSMTESMIGIMAGSTLGVVTCYALGHESTGRRYGAGAMTARWVLSPGVPIIDIKVDDQYNLRRRSLGRIWAVVLNALGEVYYLTEVPSPPLHKGKAEDVVTNAWNAGRTAYWQLLDSTRRTARPDVSGEDAAAGAYSPRSSPHSIDLSREQLAAEAREIEQYFRHTPSHFRKVCLGWDMLRRLEVDFAAGGDNGGGEAIFVITCGNEEGENPSVRRFLRACSETEKPSPSGALTPVAPQKAPQVSIFGGERCAEHSKSIRLQVGSTGLSALEEFVYGQPQERVDTEEWRPTELISKLSPSAQITASGVDMSTFAVTAAFEDPLLLGTPASGGSSPATPTSKQATGEIPGRRARLLAIGTNTGSIIVWNMRDTALDFVLPLRVIQTESPEITSLALSALYLVHGGSDSLVQAWDPLASTLEPIRTLNAKSSGRIPRHILNQNPALQHANYFSVRAIFLDPDPTALRGILAFGTFVRFWSYSSANHAPGRKRRLRHSDIHGRLASRRHNGTVSSYIAAEEAELRHEQEHRAREVERLRKRFGVGLGELTEEEAIQYAQMISQEAFLQDEQRRSSGASDVGDTGSPSCSAADTVTPEPSLSGSVASTAAGPSGSGLSVPREESQGLAGDDDDFEAQLQRAIRLSLLESVRNEGPSPSTTSGERGSSYEYELQQGEMTGMGKSWATSVSADGPGMASFPDKPLVYPAAAGDTNAMDGDDDLALALRLSLEEEEARERRAREQARAVLRAGGEEFPPLEVNGKGKGKANGG</sequence>
<comment type="caution">
    <text evidence="3">The sequence shown here is derived from an EMBL/GenBank/DDBJ whole genome shotgun (WGS) entry which is preliminary data.</text>
</comment>
<dbReference type="RefSeq" id="XP_062722669.1">
    <property type="nucleotide sequence ID" value="XM_062864707.1"/>
</dbReference>
<dbReference type="EMBL" id="JAUDZG010000003">
    <property type="protein sequence ID" value="KAK3306889.1"/>
    <property type="molecule type" value="Genomic_DNA"/>
</dbReference>
<dbReference type="GeneID" id="87883536"/>
<dbReference type="SMART" id="SM00726">
    <property type="entry name" value="UIM"/>
    <property type="match status" value="3"/>
</dbReference>
<dbReference type="AlphaFoldDB" id="A0AAJ0M313"/>
<dbReference type="Gene3D" id="6.10.140.100">
    <property type="match status" value="1"/>
</dbReference>
<keyword evidence="4" id="KW-1185">Reference proteome</keyword>
<dbReference type="PANTHER" id="PTHR10223:SF2">
    <property type="entry name" value="F-BOX AND WD DOMAIN PROTEIN (AFU_ORTHOLOGUE AFUA_6G11400)"/>
    <property type="match status" value="1"/>
</dbReference>
<feature type="domain" description="F-box" evidence="2">
    <location>
        <begin position="129"/>
        <end position="175"/>
    </location>
</feature>
<proteinExistence type="predicted"/>
<evidence type="ECO:0000313" key="4">
    <source>
        <dbReference type="Proteomes" id="UP001273166"/>
    </source>
</evidence>
<organism evidence="3 4">
    <name type="scientific">Chaetomium strumarium</name>
    <dbReference type="NCBI Taxonomy" id="1170767"/>
    <lineage>
        <taxon>Eukaryota</taxon>
        <taxon>Fungi</taxon>
        <taxon>Dikarya</taxon>
        <taxon>Ascomycota</taxon>
        <taxon>Pezizomycotina</taxon>
        <taxon>Sordariomycetes</taxon>
        <taxon>Sordariomycetidae</taxon>
        <taxon>Sordariales</taxon>
        <taxon>Chaetomiaceae</taxon>
        <taxon>Chaetomium</taxon>
    </lineage>
</organism>
<feature type="region of interest" description="Disordered" evidence="1">
    <location>
        <begin position="1152"/>
        <end position="1175"/>
    </location>
</feature>
<evidence type="ECO:0000259" key="2">
    <source>
        <dbReference type="PROSITE" id="PS50181"/>
    </source>
</evidence>
<dbReference type="Proteomes" id="UP001273166">
    <property type="component" value="Unassembled WGS sequence"/>
</dbReference>
<dbReference type="InterPro" id="IPR001810">
    <property type="entry name" value="F-box_dom"/>
</dbReference>
<accession>A0AAJ0M313</accession>
<dbReference type="PROSITE" id="PS50330">
    <property type="entry name" value="UIM"/>
    <property type="match status" value="2"/>
</dbReference>
<dbReference type="GO" id="GO:0031593">
    <property type="term" value="F:polyubiquitin modification-dependent protein binding"/>
    <property type="evidence" value="ECO:0007669"/>
    <property type="project" value="TreeGrafter"/>
</dbReference>
<name>A0AAJ0M313_9PEZI</name>
<feature type="region of interest" description="Disordered" evidence="1">
    <location>
        <begin position="1052"/>
        <end position="1072"/>
    </location>
</feature>
<dbReference type="GO" id="GO:0043161">
    <property type="term" value="P:proteasome-mediated ubiquitin-dependent protein catabolic process"/>
    <property type="evidence" value="ECO:0007669"/>
    <property type="project" value="TreeGrafter"/>
</dbReference>
<feature type="region of interest" description="Disordered" evidence="1">
    <location>
        <begin position="1"/>
        <end position="67"/>
    </location>
</feature>
<dbReference type="SUPFAM" id="SSF50978">
    <property type="entry name" value="WD40 repeat-like"/>
    <property type="match status" value="1"/>
</dbReference>
<dbReference type="GO" id="GO:0008540">
    <property type="term" value="C:proteasome regulatory particle, base subcomplex"/>
    <property type="evidence" value="ECO:0007669"/>
    <property type="project" value="TreeGrafter"/>
</dbReference>
<dbReference type="SUPFAM" id="SSF81383">
    <property type="entry name" value="F-box domain"/>
    <property type="match status" value="1"/>
</dbReference>
<protein>
    <recommendedName>
        <fullName evidence="2">F-box domain-containing protein</fullName>
    </recommendedName>
</protein>
<evidence type="ECO:0000256" key="1">
    <source>
        <dbReference type="SAM" id="MobiDB-lite"/>
    </source>
</evidence>
<feature type="region of interest" description="Disordered" evidence="1">
    <location>
        <begin position="532"/>
        <end position="557"/>
    </location>
</feature>
<dbReference type="Gene3D" id="1.20.1280.50">
    <property type="match status" value="1"/>
</dbReference>
<dbReference type="CDD" id="cd09917">
    <property type="entry name" value="F-box_SF"/>
    <property type="match status" value="1"/>
</dbReference>
<dbReference type="GO" id="GO:0005634">
    <property type="term" value="C:nucleus"/>
    <property type="evidence" value="ECO:0007669"/>
    <property type="project" value="TreeGrafter"/>
</dbReference>
<feature type="compositionally biased region" description="Polar residues" evidence="1">
    <location>
        <begin position="1"/>
        <end position="36"/>
    </location>
</feature>
<reference evidence="3" key="1">
    <citation type="journal article" date="2023" name="Mol. Phylogenet. Evol.">
        <title>Genome-scale phylogeny and comparative genomics of the fungal order Sordariales.</title>
        <authorList>
            <person name="Hensen N."/>
            <person name="Bonometti L."/>
            <person name="Westerberg I."/>
            <person name="Brannstrom I.O."/>
            <person name="Guillou S."/>
            <person name="Cros-Aarteil S."/>
            <person name="Calhoun S."/>
            <person name="Haridas S."/>
            <person name="Kuo A."/>
            <person name="Mondo S."/>
            <person name="Pangilinan J."/>
            <person name="Riley R."/>
            <person name="LaButti K."/>
            <person name="Andreopoulos B."/>
            <person name="Lipzen A."/>
            <person name="Chen C."/>
            <person name="Yan M."/>
            <person name="Daum C."/>
            <person name="Ng V."/>
            <person name="Clum A."/>
            <person name="Steindorff A."/>
            <person name="Ohm R.A."/>
            <person name="Martin F."/>
            <person name="Silar P."/>
            <person name="Natvig D.O."/>
            <person name="Lalanne C."/>
            <person name="Gautier V."/>
            <person name="Ament-Velasquez S.L."/>
            <person name="Kruys A."/>
            <person name="Hutchinson M.I."/>
            <person name="Powell A.J."/>
            <person name="Barry K."/>
            <person name="Miller A.N."/>
            <person name="Grigoriev I.V."/>
            <person name="Debuchy R."/>
            <person name="Gladieux P."/>
            <person name="Hiltunen Thoren M."/>
            <person name="Johannesson H."/>
        </authorList>
    </citation>
    <scope>NUCLEOTIDE SEQUENCE</scope>
    <source>
        <strain evidence="3">CBS 333.67</strain>
    </source>
</reference>
<dbReference type="PANTHER" id="PTHR10223">
    <property type="entry name" value="26S PROTEASOME NON-ATPASE REGULATORY SUBUNIT 4"/>
    <property type="match status" value="1"/>
</dbReference>
<dbReference type="InterPro" id="IPR027040">
    <property type="entry name" value="PSMD4"/>
</dbReference>
<feature type="region of interest" description="Disordered" evidence="1">
    <location>
        <begin position="1085"/>
        <end position="1105"/>
    </location>
</feature>
<feature type="compositionally biased region" description="Polar residues" evidence="1">
    <location>
        <begin position="990"/>
        <end position="1012"/>
    </location>
</feature>
<feature type="compositionally biased region" description="Polar residues" evidence="1">
    <location>
        <begin position="1060"/>
        <end position="1069"/>
    </location>
</feature>
<feature type="region of interest" description="Disordered" evidence="1">
    <location>
        <begin position="974"/>
        <end position="1034"/>
    </location>
</feature>
<reference evidence="3" key="2">
    <citation type="submission" date="2023-06" db="EMBL/GenBank/DDBJ databases">
        <authorList>
            <consortium name="Lawrence Berkeley National Laboratory"/>
            <person name="Mondo S.J."/>
            <person name="Hensen N."/>
            <person name="Bonometti L."/>
            <person name="Westerberg I."/>
            <person name="Brannstrom I.O."/>
            <person name="Guillou S."/>
            <person name="Cros-Aarteil S."/>
            <person name="Calhoun S."/>
            <person name="Haridas S."/>
            <person name="Kuo A."/>
            <person name="Pangilinan J."/>
            <person name="Riley R."/>
            <person name="Labutti K."/>
            <person name="Andreopoulos B."/>
            <person name="Lipzen A."/>
            <person name="Chen C."/>
            <person name="Yanf M."/>
            <person name="Daum C."/>
            <person name="Ng V."/>
            <person name="Clum A."/>
            <person name="Steindorff A."/>
            <person name="Ohm R."/>
            <person name="Martin F."/>
            <person name="Silar P."/>
            <person name="Natvig D."/>
            <person name="Lalanne C."/>
            <person name="Gautier V."/>
            <person name="Ament-Velasquez S.L."/>
            <person name="Kruys A."/>
            <person name="Hutchinson M.I."/>
            <person name="Powell A.J."/>
            <person name="Barry K."/>
            <person name="Miller A.N."/>
            <person name="Grigoriev I.V."/>
            <person name="Debuchy R."/>
            <person name="Gladieux P."/>
            <person name="Thoren M.H."/>
            <person name="Johannesson H."/>
        </authorList>
    </citation>
    <scope>NUCLEOTIDE SEQUENCE</scope>
    <source>
        <strain evidence="3">CBS 333.67</strain>
    </source>
</reference>
<dbReference type="GO" id="GO:0005829">
    <property type="term" value="C:cytosol"/>
    <property type="evidence" value="ECO:0007669"/>
    <property type="project" value="TreeGrafter"/>
</dbReference>
<dbReference type="InterPro" id="IPR036322">
    <property type="entry name" value="WD40_repeat_dom_sf"/>
</dbReference>
<dbReference type="Gene3D" id="2.130.10.10">
    <property type="entry name" value="YVTN repeat-like/Quinoprotein amine dehydrogenase"/>
    <property type="match status" value="1"/>
</dbReference>
<dbReference type="PROSITE" id="PS50181">
    <property type="entry name" value="FBOX"/>
    <property type="match status" value="1"/>
</dbReference>
<dbReference type="Pfam" id="PF12937">
    <property type="entry name" value="F-box-like"/>
    <property type="match status" value="1"/>
</dbReference>
<dbReference type="InterPro" id="IPR036047">
    <property type="entry name" value="F-box-like_dom_sf"/>
</dbReference>